<gene>
    <name evidence="5" type="ORF">SDRG_07424</name>
</gene>
<feature type="compositionally biased region" description="Low complexity" evidence="2">
    <location>
        <begin position="396"/>
        <end position="412"/>
    </location>
</feature>
<dbReference type="InParanoid" id="T0QMY9"/>
<dbReference type="EMBL" id="JH767152">
    <property type="protein sequence ID" value="EQC35195.1"/>
    <property type="molecule type" value="Genomic_DNA"/>
</dbReference>
<feature type="region of interest" description="Disordered" evidence="2">
    <location>
        <begin position="382"/>
        <end position="412"/>
    </location>
</feature>
<dbReference type="AlphaFoldDB" id="T0QMY9"/>
<evidence type="ECO:0000313" key="5">
    <source>
        <dbReference type="EMBL" id="EQC35195.1"/>
    </source>
</evidence>
<dbReference type="eggNOG" id="ENOG502QQEE">
    <property type="taxonomic scope" value="Eukaryota"/>
</dbReference>
<evidence type="ECO:0000256" key="3">
    <source>
        <dbReference type="SAM" id="SignalP"/>
    </source>
</evidence>
<dbReference type="PANTHER" id="PTHR36234:SF5">
    <property type="entry name" value="LYSYL ENDOPEPTIDASE"/>
    <property type="match status" value="1"/>
</dbReference>
<dbReference type="InterPro" id="IPR043504">
    <property type="entry name" value="Peptidase_S1_PA_chymotrypsin"/>
</dbReference>
<dbReference type="InterPro" id="IPR035992">
    <property type="entry name" value="Ricin_B-like_lectins"/>
</dbReference>
<dbReference type="STRING" id="1156394.T0QMY9"/>
<organism evidence="5 6">
    <name type="scientific">Saprolegnia diclina (strain VS20)</name>
    <dbReference type="NCBI Taxonomy" id="1156394"/>
    <lineage>
        <taxon>Eukaryota</taxon>
        <taxon>Sar</taxon>
        <taxon>Stramenopiles</taxon>
        <taxon>Oomycota</taxon>
        <taxon>Saprolegniomycetes</taxon>
        <taxon>Saprolegniales</taxon>
        <taxon>Saprolegniaceae</taxon>
        <taxon>Saprolegnia</taxon>
    </lineage>
</organism>
<keyword evidence="1" id="KW-0843">Virulence</keyword>
<dbReference type="Gene3D" id="2.80.10.50">
    <property type="match status" value="2"/>
</dbReference>
<accession>T0QMY9</accession>
<dbReference type="PANTHER" id="PTHR36234">
    <property type="entry name" value="LYSYL ENDOPEPTIDASE"/>
    <property type="match status" value="1"/>
</dbReference>
<dbReference type="Gene3D" id="2.40.10.10">
    <property type="entry name" value="Trypsin-like serine proteases"/>
    <property type="match status" value="2"/>
</dbReference>
<dbReference type="InterPro" id="IPR009003">
    <property type="entry name" value="Peptidase_S1_PA"/>
</dbReference>
<proteinExistence type="predicted"/>
<dbReference type="GeneID" id="19948151"/>
<dbReference type="CDD" id="cd00161">
    <property type="entry name" value="beta-trefoil_Ricin-like"/>
    <property type="match status" value="1"/>
</dbReference>
<dbReference type="RefSeq" id="XP_008611479.1">
    <property type="nucleotide sequence ID" value="XM_008613257.1"/>
</dbReference>
<name>T0QMY9_SAPDV</name>
<dbReference type="PROSITE" id="PS50231">
    <property type="entry name" value="RICIN_B_LECTIN"/>
    <property type="match status" value="2"/>
</dbReference>
<feature type="chain" id="PRO_5004583446" description="Ricin B lectin domain-containing protein" evidence="3">
    <location>
        <begin position="19"/>
        <end position="663"/>
    </location>
</feature>
<evidence type="ECO:0000313" key="6">
    <source>
        <dbReference type="Proteomes" id="UP000030762"/>
    </source>
</evidence>
<dbReference type="VEuPathDB" id="FungiDB:SDRG_07424"/>
<dbReference type="SUPFAM" id="SSF50494">
    <property type="entry name" value="Trypsin-like serine proteases"/>
    <property type="match status" value="1"/>
</dbReference>
<feature type="domain" description="Ricin B lectin" evidence="4">
    <location>
        <begin position="409"/>
        <end position="533"/>
    </location>
</feature>
<dbReference type="SUPFAM" id="SSF50370">
    <property type="entry name" value="Ricin B-like lectins"/>
    <property type="match status" value="1"/>
</dbReference>
<evidence type="ECO:0000256" key="1">
    <source>
        <dbReference type="ARBA" id="ARBA00023026"/>
    </source>
</evidence>
<reference evidence="5 6" key="1">
    <citation type="submission" date="2012-04" db="EMBL/GenBank/DDBJ databases">
        <title>The Genome Sequence of Saprolegnia declina VS20.</title>
        <authorList>
            <consortium name="The Broad Institute Genome Sequencing Platform"/>
            <person name="Russ C."/>
            <person name="Nusbaum C."/>
            <person name="Tyler B."/>
            <person name="van West P."/>
            <person name="Dieguez-Uribeondo J."/>
            <person name="de Bruijn I."/>
            <person name="Tripathy S."/>
            <person name="Jiang R."/>
            <person name="Young S.K."/>
            <person name="Zeng Q."/>
            <person name="Gargeya S."/>
            <person name="Fitzgerald M."/>
            <person name="Haas B."/>
            <person name="Abouelleil A."/>
            <person name="Alvarado L."/>
            <person name="Arachchi H.M."/>
            <person name="Berlin A."/>
            <person name="Chapman S.B."/>
            <person name="Goldberg J."/>
            <person name="Griggs A."/>
            <person name="Gujja S."/>
            <person name="Hansen M."/>
            <person name="Howarth C."/>
            <person name="Imamovic A."/>
            <person name="Larimer J."/>
            <person name="McCowen C."/>
            <person name="Montmayeur A."/>
            <person name="Murphy C."/>
            <person name="Neiman D."/>
            <person name="Pearson M."/>
            <person name="Priest M."/>
            <person name="Roberts A."/>
            <person name="Saif S."/>
            <person name="Shea T."/>
            <person name="Sisk P."/>
            <person name="Sykes S."/>
            <person name="Wortman J."/>
            <person name="Nusbaum C."/>
            <person name="Birren B."/>
        </authorList>
    </citation>
    <scope>NUCLEOTIDE SEQUENCE [LARGE SCALE GENOMIC DNA]</scope>
    <source>
        <strain evidence="5 6">VS20</strain>
    </source>
</reference>
<sequence length="663" mass="71547">MVSLVAALVGVLVAAIHASPQPIEIGYPVPLHLRANSSASFHYTIRRDGASFLAVHFTVLALPPTATVSLACADGSKHMELIGARNDFYTESFPCSTIDIAYTAPTYTAANASVFEIDQVIHGTPDPSSSGPLETICSISDESRAVACLEGLEPVKYKTSRAVARLRLSGGRGCTGWLFGSEGHMLTNSHCINSERGAANTQVEFDARCSTCKDPQNKVASACPGTVVASSVKLVVWDELLDFALVKIDNPSVGLAQYGYLQGRDAPPALGEHIWTAHHPKGWPKRFSLTYNGDVPTITDLDKASCMPNFKYTAKGSIGHLLDTADGSSGAPILSTKDNAVIALHNCGLCDDRGDVNGGIKMSSIIQFLRQRNLLPKNAVVPGSSPTVAPTPAPTSTPTAAETTGPTTAPTSTPSANYLRLCTFSKRGVFEWYRALYADVIELSPNAQFDYNPTSGAISVRSNHECLDAYEANGAFHLHTWACASDNVNQQWTVEGDRVRHRKHNVCLTTTASTTIDVATCNSQDLRQRFSTACDGPVRSFVKLRTPKGLYLSEWNSGVYANGQVFNVNELFEVDASTQQIKAVSNGQCLDAYTQDGRLRVHTYTCDASNGNQKWRVTNGKVEHATHTGQCLDVDPTDPHHNVQMWTCIAGNDNQRIELVPQN</sequence>
<evidence type="ECO:0000256" key="2">
    <source>
        <dbReference type="SAM" id="MobiDB-lite"/>
    </source>
</evidence>
<feature type="domain" description="Ricin B lectin" evidence="4">
    <location>
        <begin position="540"/>
        <end position="660"/>
    </location>
</feature>
<evidence type="ECO:0000259" key="4">
    <source>
        <dbReference type="SMART" id="SM00458"/>
    </source>
</evidence>
<protein>
    <recommendedName>
        <fullName evidence="4">Ricin B lectin domain-containing protein</fullName>
    </recommendedName>
</protein>
<keyword evidence="3" id="KW-0732">Signal</keyword>
<keyword evidence="6" id="KW-1185">Reference proteome</keyword>
<dbReference type="SMART" id="SM00458">
    <property type="entry name" value="RICIN"/>
    <property type="match status" value="2"/>
</dbReference>
<dbReference type="Pfam" id="PF00652">
    <property type="entry name" value="Ricin_B_lectin"/>
    <property type="match status" value="2"/>
</dbReference>
<dbReference type="Proteomes" id="UP000030762">
    <property type="component" value="Unassembled WGS sequence"/>
</dbReference>
<dbReference type="InterPro" id="IPR000772">
    <property type="entry name" value="Ricin_B_lectin"/>
</dbReference>
<feature type="signal peptide" evidence="3">
    <location>
        <begin position="1"/>
        <end position="18"/>
    </location>
</feature>
<dbReference type="Pfam" id="PF13365">
    <property type="entry name" value="Trypsin_2"/>
    <property type="match status" value="1"/>
</dbReference>
<dbReference type="OrthoDB" id="73251at2759"/>